<proteinExistence type="predicted"/>
<dbReference type="RefSeq" id="WP_126679301.1">
    <property type="nucleotide sequence ID" value="NZ_CAUUVU010000008.1"/>
</dbReference>
<keyword evidence="2 3" id="KW-0175">Coiled coil</keyword>
<accession>A0A432LNF8</accession>
<dbReference type="SUPFAM" id="SSF111369">
    <property type="entry name" value="HlyD-like secretion proteins"/>
    <property type="match status" value="1"/>
</dbReference>
<comment type="caution">
    <text evidence="5">The sequence shown here is derived from an EMBL/GenBank/DDBJ whole genome shotgun (WGS) entry which is preliminary data.</text>
</comment>
<evidence type="ECO:0000256" key="1">
    <source>
        <dbReference type="ARBA" id="ARBA00004196"/>
    </source>
</evidence>
<dbReference type="PANTHER" id="PTHR32347">
    <property type="entry name" value="EFFLUX SYSTEM COMPONENT YKNX-RELATED"/>
    <property type="match status" value="1"/>
</dbReference>
<protein>
    <submittedName>
        <fullName evidence="5">HlyD family efflux transporter periplasmic adaptor subunit</fullName>
    </submittedName>
</protein>
<evidence type="ECO:0000259" key="4">
    <source>
        <dbReference type="Pfam" id="PF25917"/>
    </source>
</evidence>
<evidence type="ECO:0000313" key="6">
    <source>
        <dbReference type="Proteomes" id="UP000278983"/>
    </source>
</evidence>
<dbReference type="AlphaFoldDB" id="A0A432LNF8"/>
<dbReference type="OrthoDB" id="9778236at2"/>
<dbReference type="Pfam" id="PF25917">
    <property type="entry name" value="BSH_RND"/>
    <property type="match status" value="1"/>
</dbReference>
<keyword evidence="6" id="KW-1185">Reference proteome</keyword>
<name>A0A432LNF8_9BACT</name>
<dbReference type="PROSITE" id="PS51257">
    <property type="entry name" value="PROKAR_LIPOPROTEIN"/>
    <property type="match status" value="1"/>
</dbReference>
<dbReference type="InterPro" id="IPR058625">
    <property type="entry name" value="MdtA-like_BSH"/>
</dbReference>
<dbReference type="Gene3D" id="2.40.30.170">
    <property type="match status" value="1"/>
</dbReference>
<feature type="coiled-coil region" evidence="3">
    <location>
        <begin position="87"/>
        <end position="138"/>
    </location>
</feature>
<dbReference type="Gene3D" id="2.40.50.100">
    <property type="match status" value="1"/>
</dbReference>
<dbReference type="InterPro" id="IPR050465">
    <property type="entry name" value="UPF0194_transport"/>
</dbReference>
<evidence type="ECO:0000313" key="5">
    <source>
        <dbReference type="EMBL" id="RUL60209.1"/>
    </source>
</evidence>
<dbReference type="PANTHER" id="PTHR32347:SF23">
    <property type="entry name" value="BLL5650 PROTEIN"/>
    <property type="match status" value="1"/>
</dbReference>
<sequence>MRKIFLFAVVVVMAACSSDNKGYDATGTFEATEVTVSAEQTGRLMKLSVTEGDVLEQNSQVGFIDTVQLALKVRQLGANRAGIANQRPDVHKQIAAIRQQINKAEQEVNRFKQLVNENAANRKQLEDAQSQLAVLRHQLGAQMSSLDNSARSIDSQAGAAEVQRLQVLDQLKKCYITVPIAGTVLEKYAEEGEFAVTGKPLFKVADINNMFLRAYITSVQLSRVKIGQKVKVFTDYGDDVGHEYDGVVTWISSRSEFTPKSVLTNDERADQVYAVKIRVKNDGYIKIGMYGEVKF</sequence>
<gene>
    <name evidence="5" type="ORF">EHV08_10965</name>
</gene>
<dbReference type="EMBL" id="RYYU01000001">
    <property type="protein sequence ID" value="RUL60209.1"/>
    <property type="molecule type" value="Genomic_DNA"/>
</dbReference>
<dbReference type="GO" id="GO:0030313">
    <property type="term" value="C:cell envelope"/>
    <property type="evidence" value="ECO:0007669"/>
    <property type="project" value="UniProtKB-SubCell"/>
</dbReference>
<reference evidence="5 6" key="1">
    <citation type="submission" date="2018-12" db="EMBL/GenBank/DDBJ databases">
        <title>Genome sequencing of Prevotella sp. KCOM 3155 (= JS262).</title>
        <authorList>
            <person name="Kook J.-K."/>
            <person name="Park S.-N."/>
            <person name="Lim Y.K."/>
        </authorList>
    </citation>
    <scope>NUCLEOTIDE SEQUENCE [LARGE SCALE GENOMIC DNA]</scope>
    <source>
        <strain evidence="5 6">KCOM 3155</strain>
    </source>
</reference>
<evidence type="ECO:0000256" key="2">
    <source>
        <dbReference type="ARBA" id="ARBA00023054"/>
    </source>
</evidence>
<comment type="subcellular location">
    <subcellularLocation>
        <location evidence="1">Cell envelope</location>
    </subcellularLocation>
</comment>
<dbReference type="Proteomes" id="UP000278983">
    <property type="component" value="Unassembled WGS sequence"/>
</dbReference>
<organism evidence="5 6">
    <name type="scientific">Prevotella koreensis</name>
    <dbReference type="NCBI Taxonomy" id="2490854"/>
    <lineage>
        <taxon>Bacteria</taxon>
        <taxon>Pseudomonadati</taxon>
        <taxon>Bacteroidota</taxon>
        <taxon>Bacteroidia</taxon>
        <taxon>Bacteroidales</taxon>
        <taxon>Prevotellaceae</taxon>
        <taxon>Prevotella</taxon>
    </lineage>
</organism>
<evidence type="ECO:0000256" key="3">
    <source>
        <dbReference type="SAM" id="Coils"/>
    </source>
</evidence>
<feature type="domain" description="Multidrug resistance protein MdtA-like barrel-sandwich hybrid" evidence="4">
    <location>
        <begin position="33"/>
        <end position="204"/>
    </location>
</feature>